<proteinExistence type="predicted"/>
<dbReference type="Proteomes" id="UP001630127">
    <property type="component" value="Unassembled WGS sequence"/>
</dbReference>
<keyword evidence="3" id="KW-1185">Reference proteome</keyword>
<organism evidence="2 3">
    <name type="scientific">Cinchona calisaya</name>
    <dbReference type="NCBI Taxonomy" id="153742"/>
    <lineage>
        <taxon>Eukaryota</taxon>
        <taxon>Viridiplantae</taxon>
        <taxon>Streptophyta</taxon>
        <taxon>Embryophyta</taxon>
        <taxon>Tracheophyta</taxon>
        <taxon>Spermatophyta</taxon>
        <taxon>Magnoliopsida</taxon>
        <taxon>eudicotyledons</taxon>
        <taxon>Gunneridae</taxon>
        <taxon>Pentapetalae</taxon>
        <taxon>asterids</taxon>
        <taxon>lamiids</taxon>
        <taxon>Gentianales</taxon>
        <taxon>Rubiaceae</taxon>
        <taxon>Cinchonoideae</taxon>
        <taxon>Cinchoneae</taxon>
        <taxon>Cinchona</taxon>
    </lineage>
</organism>
<evidence type="ECO:0000256" key="1">
    <source>
        <dbReference type="SAM" id="MobiDB-lite"/>
    </source>
</evidence>
<accession>A0ABD2XVW7</accession>
<dbReference type="EMBL" id="JBJUIK010000017">
    <property type="protein sequence ID" value="KAL3498399.1"/>
    <property type="molecule type" value="Genomic_DNA"/>
</dbReference>
<sequence length="104" mass="12407">MLRARLNELERTKERLKQELRLESYLLYNEFFLCQKLQDKFDRLRATHMIKVHEICHELEILYVIIEEEKINTIEVTNEIGEQGQEAGHLDEEENSEVGPIHVS</sequence>
<evidence type="ECO:0000313" key="2">
    <source>
        <dbReference type="EMBL" id="KAL3498399.1"/>
    </source>
</evidence>
<name>A0ABD2XVW7_9GENT</name>
<dbReference type="AlphaFoldDB" id="A0ABD2XVW7"/>
<protein>
    <submittedName>
        <fullName evidence="2">Uncharacterized protein</fullName>
    </submittedName>
</protein>
<reference evidence="2 3" key="1">
    <citation type="submission" date="2024-11" db="EMBL/GenBank/DDBJ databases">
        <title>A near-complete genome assembly of Cinchona calisaya.</title>
        <authorList>
            <person name="Lian D.C."/>
            <person name="Zhao X.W."/>
            <person name="Wei L."/>
        </authorList>
    </citation>
    <scope>NUCLEOTIDE SEQUENCE [LARGE SCALE GENOMIC DNA]</scope>
    <source>
        <tissue evidence="2">Nenye</tissue>
    </source>
</reference>
<comment type="caution">
    <text evidence="2">The sequence shown here is derived from an EMBL/GenBank/DDBJ whole genome shotgun (WGS) entry which is preliminary data.</text>
</comment>
<evidence type="ECO:0000313" key="3">
    <source>
        <dbReference type="Proteomes" id="UP001630127"/>
    </source>
</evidence>
<gene>
    <name evidence="2" type="ORF">ACH5RR_041131</name>
</gene>
<feature type="region of interest" description="Disordered" evidence="1">
    <location>
        <begin position="82"/>
        <end position="104"/>
    </location>
</feature>